<dbReference type="PROSITE" id="PS50885">
    <property type="entry name" value="HAMP"/>
    <property type="match status" value="1"/>
</dbReference>
<dbReference type="SMART" id="SM00304">
    <property type="entry name" value="HAMP"/>
    <property type="match status" value="1"/>
</dbReference>
<keyword evidence="1 3" id="KW-0807">Transducer</keyword>
<evidence type="ECO:0000256" key="2">
    <source>
        <dbReference type="ARBA" id="ARBA00029447"/>
    </source>
</evidence>
<protein>
    <submittedName>
        <fullName evidence="8">HAMP domain-containing methyl-accepting chemotaxis protein</fullName>
    </submittedName>
</protein>
<dbReference type="InterPro" id="IPR003660">
    <property type="entry name" value="HAMP_dom"/>
</dbReference>
<feature type="domain" description="HAMP" evidence="7">
    <location>
        <begin position="347"/>
        <end position="400"/>
    </location>
</feature>
<keyword evidence="5" id="KW-0812">Transmembrane</keyword>
<dbReference type="SMART" id="SM00283">
    <property type="entry name" value="MA"/>
    <property type="match status" value="1"/>
</dbReference>
<feature type="compositionally biased region" description="Basic and acidic residues" evidence="4">
    <location>
        <begin position="241"/>
        <end position="262"/>
    </location>
</feature>
<reference evidence="8 9" key="1">
    <citation type="submission" date="2023-08" db="EMBL/GenBank/DDBJ databases">
        <title>The draft genome sequence of Paracraurococcus sp. LOR1-02.</title>
        <authorList>
            <person name="Kingkaew E."/>
            <person name="Tanasupawat S."/>
        </authorList>
    </citation>
    <scope>NUCLEOTIDE SEQUENCE [LARGE SCALE GENOMIC DNA]</scope>
    <source>
        <strain evidence="8 9">LOR1-02</strain>
    </source>
</reference>
<keyword evidence="5" id="KW-1133">Transmembrane helix</keyword>
<accession>A0ABT9DV38</accession>
<evidence type="ECO:0000256" key="1">
    <source>
        <dbReference type="ARBA" id="ARBA00023224"/>
    </source>
</evidence>
<feature type="domain" description="Methyl-accepting transducer" evidence="6">
    <location>
        <begin position="440"/>
        <end position="690"/>
    </location>
</feature>
<dbReference type="SUPFAM" id="SSF58104">
    <property type="entry name" value="Methyl-accepting chemotaxis protein (MCP) signaling domain"/>
    <property type="match status" value="1"/>
</dbReference>
<feature type="region of interest" description="Disordered" evidence="4">
    <location>
        <begin position="241"/>
        <end position="277"/>
    </location>
</feature>
<dbReference type="PROSITE" id="PS50111">
    <property type="entry name" value="CHEMOTAXIS_TRANSDUC_2"/>
    <property type="match status" value="1"/>
</dbReference>
<evidence type="ECO:0000256" key="4">
    <source>
        <dbReference type="SAM" id="MobiDB-lite"/>
    </source>
</evidence>
<dbReference type="RefSeq" id="WP_305102638.1">
    <property type="nucleotide sequence ID" value="NZ_JAUTWS010000004.1"/>
</dbReference>
<evidence type="ECO:0000259" key="7">
    <source>
        <dbReference type="PROSITE" id="PS50885"/>
    </source>
</evidence>
<sequence length="696" mass="72717">MRIRTLLLLGFTTVAIPGFLAAGWLALGEWSRLGHTVAAESVTKVISQVQRAQTAYGLEVGLLLSTARLPTPDAAGLQRAAALSDQLLDAALESTQAAGIDGAMLRDAKAMLATFRAQLSQLATKPPAERGPAFARDLLAQRDLIAKGLVALTTEAARRIGQEAPAIAAITEVATQLMQMRDAFGRRSLLLQSWFPLPAIPAEQVDTAVALSGQVALSWEGARRMTAALGHAPRLQQEFARRQEDVEGRDEPKSRRLVEAARARSMAAEGTTPPPWPQDLAADSATYRAWALPAAASIVELRDAALDQAVAESEASASLARLHFLTALALAAVALLLSAAAMVMLLRRVVWPLHHLTSSVQRIAAGELQLAIAGSSRRDELGQMAAAIETLRVASLERERMTAAREAEQREKAEQAERMSLLVRNFEAEAGEMLRAVAKAATQLDATAGDMSGTARDGNALAVAVATSSEQASDSVQAVAASVEELAASIAEVSRQVVNGAAVARRAAASARETDGTVRGLADSAGRIGEIVELIGGIARQTNLLALNATIEAARAGESGKGFAVVASEVKTLATQTARATEEITAQIAAMQAETARTVAAIQAIARTIEEMDGNSAAVAVAAQEQAGVTQEIGRAVAQAASGTRDAARHAAGVREGAGRTGVSAADLRRASSELARQAEEMGGQVDSFLTRLRAA</sequence>
<dbReference type="Pfam" id="PF00015">
    <property type="entry name" value="MCPsignal"/>
    <property type="match status" value="1"/>
</dbReference>
<dbReference type="EMBL" id="JAUTWS010000004">
    <property type="protein sequence ID" value="MDO9707766.1"/>
    <property type="molecule type" value="Genomic_DNA"/>
</dbReference>
<comment type="similarity">
    <text evidence="2">Belongs to the methyl-accepting chemotaxis (MCP) protein family.</text>
</comment>
<dbReference type="Pfam" id="PF00672">
    <property type="entry name" value="HAMP"/>
    <property type="match status" value="1"/>
</dbReference>
<organism evidence="8 9">
    <name type="scientific">Paracraurococcus lichenis</name>
    <dbReference type="NCBI Taxonomy" id="3064888"/>
    <lineage>
        <taxon>Bacteria</taxon>
        <taxon>Pseudomonadati</taxon>
        <taxon>Pseudomonadota</taxon>
        <taxon>Alphaproteobacteria</taxon>
        <taxon>Acetobacterales</taxon>
        <taxon>Roseomonadaceae</taxon>
        <taxon>Paracraurococcus</taxon>
    </lineage>
</organism>
<dbReference type="PANTHER" id="PTHR32089">
    <property type="entry name" value="METHYL-ACCEPTING CHEMOTAXIS PROTEIN MCPB"/>
    <property type="match status" value="1"/>
</dbReference>
<dbReference type="PANTHER" id="PTHR32089:SF112">
    <property type="entry name" value="LYSOZYME-LIKE PROTEIN-RELATED"/>
    <property type="match status" value="1"/>
</dbReference>
<evidence type="ECO:0000259" key="6">
    <source>
        <dbReference type="PROSITE" id="PS50111"/>
    </source>
</evidence>
<evidence type="ECO:0000313" key="9">
    <source>
        <dbReference type="Proteomes" id="UP001243009"/>
    </source>
</evidence>
<comment type="caution">
    <text evidence="8">The sequence shown here is derived from an EMBL/GenBank/DDBJ whole genome shotgun (WGS) entry which is preliminary data.</text>
</comment>
<keyword evidence="9" id="KW-1185">Reference proteome</keyword>
<evidence type="ECO:0000313" key="8">
    <source>
        <dbReference type="EMBL" id="MDO9707766.1"/>
    </source>
</evidence>
<dbReference type="Proteomes" id="UP001243009">
    <property type="component" value="Unassembled WGS sequence"/>
</dbReference>
<dbReference type="CDD" id="cd06225">
    <property type="entry name" value="HAMP"/>
    <property type="match status" value="1"/>
</dbReference>
<dbReference type="Gene3D" id="1.10.287.950">
    <property type="entry name" value="Methyl-accepting chemotaxis protein"/>
    <property type="match status" value="1"/>
</dbReference>
<gene>
    <name evidence="8" type="ORF">Q7A36_05355</name>
</gene>
<name>A0ABT9DV38_9PROT</name>
<evidence type="ECO:0000256" key="3">
    <source>
        <dbReference type="PROSITE-ProRule" id="PRU00284"/>
    </source>
</evidence>
<keyword evidence="5" id="KW-0472">Membrane</keyword>
<dbReference type="Gene3D" id="6.10.340.10">
    <property type="match status" value="1"/>
</dbReference>
<dbReference type="InterPro" id="IPR004089">
    <property type="entry name" value="MCPsignal_dom"/>
</dbReference>
<feature type="transmembrane region" description="Helical" evidence="5">
    <location>
        <begin position="322"/>
        <end position="346"/>
    </location>
</feature>
<evidence type="ECO:0000256" key="5">
    <source>
        <dbReference type="SAM" id="Phobius"/>
    </source>
</evidence>
<proteinExistence type="inferred from homology"/>